<dbReference type="AlphaFoldDB" id="A0A9W7AY58"/>
<proteinExistence type="predicted"/>
<feature type="coiled-coil region" evidence="1">
    <location>
        <begin position="41"/>
        <end position="68"/>
    </location>
</feature>
<name>A0A9W7AY58_9STRA</name>
<dbReference type="EMBL" id="BLQM01000215">
    <property type="protein sequence ID" value="GMH76060.1"/>
    <property type="molecule type" value="Genomic_DNA"/>
</dbReference>
<keyword evidence="1" id="KW-0175">Coiled coil</keyword>
<accession>A0A9W7AY58</accession>
<evidence type="ECO:0000256" key="1">
    <source>
        <dbReference type="SAM" id="Coils"/>
    </source>
</evidence>
<comment type="caution">
    <text evidence="2">The sequence shown here is derived from an EMBL/GenBank/DDBJ whole genome shotgun (WGS) entry which is preliminary data.</text>
</comment>
<organism evidence="2 3">
    <name type="scientific">Triparma laevis f. inornata</name>
    <dbReference type="NCBI Taxonomy" id="1714386"/>
    <lineage>
        <taxon>Eukaryota</taxon>
        <taxon>Sar</taxon>
        <taxon>Stramenopiles</taxon>
        <taxon>Ochrophyta</taxon>
        <taxon>Bolidophyceae</taxon>
        <taxon>Parmales</taxon>
        <taxon>Triparmaceae</taxon>
        <taxon>Triparma</taxon>
    </lineage>
</organism>
<protein>
    <submittedName>
        <fullName evidence="2">Uncharacterized protein</fullName>
    </submittedName>
</protein>
<reference evidence="3" key="1">
    <citation type="journal article" date="2023" name="Commun. Biol.">
        <title>Genome analysis of Parmales, the sister group of diatoms, reveals the evolutionary specialization of diatoms from phago-mixotrophs to photoautotrophs.</title>
        <authorList>
            <person name="Ban H."/>
            <person name="Sato S."/>
            <person name="Yoshikawa S."/>
            <person name="Yamada K."/>
            <person name="Nakamura Y."/>
            <person name="Ichinomiya M."/>
            <person name="Sato N."/>
            <person name="Blanc-Mathieu R."/>
            <person name="Endo H."/>
            <person name="Kuwata A."/>
            <person name="Ogata H."/>
        </authorList>
    </citation>
    <scope>NUCLEOTIDE SEQUENCE [LARGE SCALE GENOMIC DNA]</scope>
</reference>
<evidence type="ECO:0000313" key="3">
    <source>
        <dbReference type="Proteomes" id="UP001162640"/>
    </source>
</evidence>
<evidence type="ECO:0000313" key="2">
    <source>
        <dbReference type="EMBL" id="GMH76060.1"/>
    </source>
</evidence>
<sequence>MTEVVDHLFNEKRIAASLASKLTVEVTAPLEKAITKRDKELAALKTTVAEQDAEIDMLKMKIANLTKTNVPAEP</sequence>
<dbReference type="Proteomes" id="UP001162640">
    <property type="component" value="Unassembled WGS sequence"/>
</dbReference>
<gene>
    <name evidence="2" type="ORF">TL16_g06959</name>
</gene>